<dbReference type="PANTHER" id="PTHR42885:SF2">
    <property type="entry name" value="HISTIDINOL-PHOSPHATE AMINOTRANSFERASE"/>
    <property type="match status" value="1"/>
</dbReference>
<comment type="pathway">
    <text evidence="2 12">Amino-acid biosynthesis; L-histidine biosynthesis; L-histidine from 5-phospho-alpha-D-ribose 1-diphosphate: step 7/9.</text>
</comment>
<accession>A0ABW6BJ83</accession>
<dbReference type="Gene3D" id="3.40.640.10">
    <property type="entry name" value="Type I PLP-dependent aspartate aminotransferase-like (Major domain)"/>
    <property type="match status" value="1"/>
</dbReference>
<keyword evidence="10 12" id="KW-0368">Histidine biosynthesis</keyword>
<evidence type="ECO:0000256" key="6">
    <source>
        <dbReference type="ARBA" id="ARBA00022576"/>
    </source>
</evidence>
<evidence type="ECO:0000259" key="13">
    <source>
        <dbReference type="Pfam" id="PF00155"/>
    </source>
</evidence>
<feature type="domain" description="Aminotransferase class I/classII large" evidence="13">
    <location>
        <begin position="49"/>
        <end position="347"/>
    </location>
</feature>
<gene>
    <name evidence="12 14" type="primary">hisC</name>
    <name evidence="14" type="ORF">ACFS7Y_11520</name>
</gene>
<evidence type="ECO:0000313" key="15">
    <source>
        <dbReference type="Proteomes" id="UP001597525"/>
    </source>
</evidence>
<evidence type="ECO:0000256" key="12">
    <source>
        <dbReference type="HAMAP-Rule" id="MF_01023"/>
    </source>
</evidence>
<dbReference type="SUPFAM" id="SSF53383">
    <property type="entry name" value="PLP-dependent transferases"/>
    <property type="match status" value="1"/>
</dbReference>
<dbReference type="RefSeq" id="WP_320185983.1">
    <property type="nucleotide sequence ID" value="NZ_CP138332.1"/>
</dbReference>
<dbReference type="Gene3D" id="3.90.1150.10">
    <property type="entry name" value="Aspartate Aminotransferase, domain 1"/>
    <property type="match status" value="1"/>
</dbReference>
<comment type="pathway">
    <text evidence="3">Lipid metabolism.</text>
</comment>
<dbReference type="CDD" id="cd00609">
    <property type="entry name" value="AAT_like"/>
    <property type="match status" value="1"/>
</dbReference>
<feature type="modified residue" description="N6-(pyridoxal phosphate)lysine" evidence="12">
    <location>
        <position position="212"/>
    </location>
</feature>
<evidence type="ECO:0000256" key="9">
    <source>
        <dbReference type="ARBA" id="ARBA00022898"/>
    </source>
</evidence>
<dbReference type="InterPro" id="IPR015422">
    <property type="entry name" value="PyrdxlP-dep_Trfase_small"/>
</dbReference>
<organism evidence="14 15">
    <name type="scientific">Sphingobacterium bambusae</name>
    <dbReference type="NCBI Taxonomy" id="662858"/>
    <lineage>
        <taxon>Bacteria</taxon>
        <taxon>Pseudomonadati</taxon>
        <taxon>Bacteroidota</taxon>
        <taxon>Sphingobacteriia</taxon>
        <taxon>Sphingobacteriales</taxon>
        <taxon>Sphingobacteriaceae</taxon>
        <taxon>Sphingobacterium</taxon>
    </lineage>
</organism>
<proteinExistence type="inferred from homology"/>
<comment type="subunit">
    <text evidence="5 12">Homodimer.</text>
</comment>
<keyword evidence="7 12" id="KW-0028">Amino-acid biosynthesis</keyword>
<dbReference type="GO" id="GO:0004400">
    <property type="term" value="F:histidinol-phosphate transaminase activity"/>
    <property type="evidence" value="ECO:0007669"/>
    <property type="project" value="UniProtKB-EC"/>
</dbReference>
<evidence type="ECO:0000313" key="14">
    <source>
        <dbReference type="EMBL" id="MFD2968021.1"/>
    </source>
</evidence>
<evidence type="ECO:0000256" key="5">
    <source>
        <dbReference type="ARBA" id="ARBA00011738"/>
    </source>
</evidence>
<name>A0ABW6BJ83_9SPHI</name>
<comment type="similarity">
    <text evidence="4 12">Belongs to the class-II pyridoxal-phosphate-dependent aminotransferase family. Histidinol-phosphate aminotransferase subfamily.</text>
</comment>
<protein>
    <recommendedName>
        <fullName evidence="12">Histidinol-phosphate aminotransferase</fullName>
        <ecNumber evidence="12">2.6.1.9</ecNumber>
    </recommendedName>
    <alternativeName>
        <fullName evidence="12">Imidazole acetol-phosphate transaminase</fullName>
    </alternativeName>
</protein>
<evidence type="ECO:0000256" key="8">
    <source>
        <dbReference type="ARBA" id="ARBA00022679"/>
    </source>
</evidence>
<evidence type="ECO:0000256" key="2">
    <source>
        <dbReference type="ARBA" id="ARBA00005011"/>
    </source>
</evidence>
<dbReference type="NCBIfam" id="TIGR01141">
    <property type="entry name" value="hisC"/>
    <property type="match status" value="1"/>
</dbReference>
<keyword evidence="15" id="KW-1185">Reference proteome</keyword>
<evidence type="ECO:0000256" key="3">
    <source>
        <dbReference type="ARBA" id="ARBA00005189"/>
    </source>
</evidence>
<dbReference type="InterPro" id="IPR015421">
    <property type="entry name" value="PyrdxlP-dep_Trfase_major"/>
</dbReference>
<dbReference type="Proteomes" id="UP001597525">
    <property type="component" value="Unassembled WGS sequence"/>
</dbReference>
<dbReference type="Pfam" id="PF00155">
    <property type="entry name" value="Aminotran_1_2"/>
    <property type="match status" value="1"/>
</dbReference>
<evidence type="ECO:0000256" key="11">
    <source>
        <dbReference type="ARBA" id="ARBA00047481"/>
    </source>
</evidence>
<dbReference type="EC" id="2.6.1.9" evidence="12"/>
<dbReference type="InterPro" id="IPR001917">
    <property type="entry name" value="Aminotrans_II_pyridoxalP_BS"/>
</dbReference>
<dbReference type="EMBL" id="JBHUPB010000008">
    <property type="protein sequence ID" value="MFD2968021.1"/>
    <property type="molecule type" value="Genomic_DNA"/>
</dbReference>
<dbReference type="HAMAP" id="MF_01023">
    <property type="entry name" value="HisC_aminotrans_2"/>
    <property type="match status" value="1"/>
</dbReference>
<dbReference type="InterPro" id="IPR005861">
    <property type="entry name" value="HisP_aminotrans"/>
</dbReference>
<comment type="catalytic activity">
    <reaction evidence="11 12">
        <text>L-histidinol phosphate + 2-oxoglutarate = 3-(imidazol-4-yl)-2-oxopropyl phosphate + L-glutamate</text>
        <dbReference type="Rhea" id="RHEA:23744"/>
        <dbReference type="ChEBI" id="CHEBI:16810"/>
        <dbReference type="ChEBI" id="CHEBI:29985"/>
        <dbReference type="ChEBI" id="CHEBI:57766"/>
        <dbReference type="ChEBI" id="CHEBI:57980"/>
        <dbReference type="EC" id="2.6.1.9"/>
    </reaction>
</comment>
<evidence type="ECO:0000256" key="7">
    <source>
        <dbReference type="ARBA" id="ARBA00022605"/>
    </source>
</evidence>
<dbReference type="InterPro" id="IPR015424">
    <property type="entry name" value="PyrdxlP-dep_Trfase"/>
</dbReference>
<dbReference type="PROSITE" id="PS00599">
    <property type="entry name" value="AA_TRANSFER_CLASS_2"/>
    <property type="match status" value="1"/>
</dbReference>
<keyword evidence="6 12" id="KW-0032">Aminotransferase</keyword>
<keyword evidence="9 12" id="KW-0663">Pyridoxal phosphate</keyword>
<reference evidence="15" key="1">
    <citation type="journal article" date="2019" name="Int. J. Syst. Evol. Microbiol.">
        <title>The Global Catalogue of Microorganisms (GCM) 10K type strain sequencing project: providing services to taxonomists for standard genome sequencing and annotation.</title>
        <authorList>
            <consortium name="The Broad Institute Genomics Platform"/>
            <consortium name="The Broad Institute Genome Sequencing Center for Infectious Disease"/>
            <person name="Wu L."/>
            <person name="Ma J."/>
        </authorList>
    </citation>
    <scope>NUCLEOTIDE SEQUENCE [LARGE SCALE GENOMIC DNA]</scope>
    <source>
        <strain evidence="15">KCTC 22814</strain>
    </source>
</reference>
<sequence length="356" mass="39685">MKESFSLDALLRDNIRKLVPYSSARDEFKGEASVLLDANENAFGSPYSKNYNRYPDPLQHSLKDKLYEIKGVPPEQTFLGNGSDEAIDILFRAFCEPARDNVILVPPTYGMYEVSANINNVAYKKVNLTADYQLDLDGIAAAIDAHTKLIFICSPNNPTGNSIRRQDMETILVNFDGVVVIDEAYINFSKQPSFTKDLQEFPNLVVLQTLSKAWGLAALRLGMAFASPEIINVFNKIKPPYNINQATQEIVLDALQGVAQVNDWIKSTVAEREALTQALIKLPQVQHITPSDANFILVKLEEPRALYTYLVDLGIIVRDRSKVELCEGCLRFTIGTPAENALMLKAIAAFYSVVED</sequence>
<comment type="caution">
    <text evidence="14">The sequence shown here is derived from an EMBL/GenBank/DDBJ whole genome shotgun (WGS) entry which is preliminary data.</text>
</comment>
<comment type="cofactor">
    <cofactor evidence="1 12">
        <name>pyridoxal 5'-phosphate</name>
        <dbReference type="ChEBI" id="CHEBI:597326"/>
    </cofactor>
</comment>
<keyword evidence="8 12" id="KW-0808">Transferase</keyword>
<evidence type="ECO:0000256" key="1">
    <source>
        <dbReference type="ARBA" id="ARBA00001933"/>
    </source>
</evidence>
<dbReference type="PANTHER" id="PTHR42885">
    <property type="entry name" value="HISTIDINOL-PHOSPHATE AMINOTRANSFERASE-RELATED"/>
    <property type="match status" value="1"/>
</dbReference>
<dbReference type="InterPro" id="IPR004839">
    <property type="entry name" value="Aminotransferase_I/II_large"/>
</dbReference>
<evidence type="ECO:0000256" key="4">
    <source>
        <dbReference type="ARBA" id="ARBA00007970"/>
    </source>
</evidence>
<evidence type="ECO:0000256" key="10">
    <source>
        <dbReference type="ARBA" id="ARBA00023102"/>
    </source>
</evidence>